<dbReference type="AlphaFoldDB" id="S4Y4K9"/>
<dbReference type="Proteomes" id="UP000014803">
    <property type="component" value="Chromosome"/>
</dbReference>
<dbReference type="HOGENOM" id="CLU_3296649_0_0_7"/>
<organism evidence="1 2">
    <name type="scientific">Sorangium cellulosum So0157-2</name>
    <dbReference type="NCBI Taxonomy" id="1254432"/>
    <lineage>
        <taxon>Bacteria</taxon>
        <taxon>Pseudomonadati</taxon>
        <taxon>Myxococcota</taxon>
        <taxon>Polyangia</taxon>
        <taxon>Polyangiales</taxon>
        <taxon>Polyangiaceae</taxon>
        <taxon>Sorangium</taxon>
    </lineage>
</organism>
<evidence type="ECO:0000313" key="1">
    <source>
        <dbReference type="EMBL" id="AGP39759.1"/>
    </source>
</evidence>
<gene>
    <name evidence="1" type="ORF">SCE1572_37865</name>
</gene>
<reference evidence="1 2" key="1">
    <citation type="journal article" date="2013" name="Sci. Rep.">
        <title>Extraordinary expansion of a Sorangium cellulosum genome from an alkaline milieu.</title>
        <authorList>
            <person name="Han K."/>
            <person name="Li Z.F."/>
            <person name="Peng R."/>
            <person name="Zhu L.P."/>
            <person name="Zhou T."/>
            <person name="Wang L.G."/>
            <person name="Li S.G."/>
            <person name="Zhang X.B."/>
            <person name="Hu W."/>
            <person name="Wu Z.H."/>
            <person name="Qin N."/>
            <person name="Li Y.Z."/>
        </authorList>
    </citation>
    <scope>NUCLEOTIDE SEQUENCE [LARGE SCALE GENOMIC DNA]</scope>
    <source>
        <strain evidence="1 2">So0157-2</strain>
    </source>
</reference>
<accession>S4Y4K9</accession>
<proteinExistence type="predicted"/>
<dbReference type="KEGG" id="scu:SCE1572_37865"/>
<protein>
    <submittedName>
        <fullName evidence="1">Uncharacterized protein</fullName>
    </submittedName>
</protein>
<evidence type="ECO:0000313" key="2">
    <source>
        <dbReference type="Proteomes" id="UP000014803"/>
    </source>
</evidence>
<dbReference type="EMBL" id="CP003969">
    <property type="protein sequence ID" value="AGP39759.1"/>
    <property type="molecule type" value="Genomic_DNA"/>
</dbReference>
<name>S4Y4K9_SORCE</name>
<sequence length="40" mass="4377">MGRFPDVGGRPPSSLLHEMATARAARGIRTTDDRIMELPP</sequence>